<dbReference type="Proteomes" id="UP000192257">
    <property type="component" value="Unassembled WGS sequence"/>
</dbReference>
<comment type="caution">
    <text evidence="2">The sequence shown here is derived from an EMBL/GenBank/DDBJ whole genome shotgun (WGS) entry which is preliminary data.</text>
</comment>
<gene>
    <name evidence="2" type="ORF">TM35_000084220</name>
</gene>
<evidence type="ECO:0000256" key="1">
    <source>
        <dbReference type="SAM" id="Phobius"/>
    </source>
</evidence>
<dbReference type="RefSeq" id="XP_028884690.1">
    <property type="nucleotide sequence ID" value="XM_029024287.1"/>
</dbReference>
<sequence>MVTLLNWNSFYVCLCFVFTLGIAGIILIGISLSLSLSHVTFFELYIMNTLVRGRRWRFCGRQVCNVFQNNAREKHRNHRPRCSHWMPLLCLFALMSSTFPQEGSDRKDASR</sequence>
<dbReference type="VEuPathDB" id="TriTrypDB:TM35_000084220"/>
<dbReference type="GeneID" id="39984067"/>
<reference evidence="2 3" key="1">
    <citation type="submission" date="2017-03" db="EMBL/GenBank/DDBJ databases">
        <title>An alternative strategy for trypanosome survival in the mammalian bloodstream revealed through genome and transcriptome analysis of the ubiquitous bovine parasite Trypanosoma (Megatrypanum) theileri.</title>
        <authorList>
            <person name="Kelly S."/>
            <person name="Ivens A."/>
            <person name="Mott A."/>
            <person name="O'Neill E."/>
            <person name="Emms D."/>
            <person name="Macleod O."/>
            <person name="Voorheis P."/>
            <person name="Matthews J."/>
            <person name="Matthews K."/>
            <person name="Carrington M."/>
        </authorList>
    </citation>
    <scope>NUCLEOTIDE SEQUENCE [LARGE SCALE GENOMIC DNA]</scope>
    <source>
        <strain evidence="2">Edinburgh</strain>
    </source>
</reference>
<accession>A0A1X0P109</accession>
<keyword evidence="3" id="KW-1185">Reference proteome</keyword>
<protein>
    <submittedName>
        <fullName evidence="2">Uncharacterized protein</fullName>
    </submittedName>
</protein>
<evidence type="ECO:0000313" key="3">
    <source>
        <dbReference type="Proteomes" id="UP000192257"/>
    </source>
</evidence>
<name>A0A1X0P109_9TRYP</name>
<organism evidence="2 3">
    <name type="scientific">Trypanosoma theileri</name>
    <dbReference type="NCBI Taxonomy" id="67003"/>
    <lineage>
        <taxon>Eukaryota</taxon>
        <taxon>Discoba</taxon>
        <taxon>Euglenozoa</taxon>
        <taxon>Kinetoplastea</taxon>
        <taxon>Metakinetoplastina</taxon>
        <taxon>Trypanosomatida</taxon>
        <taxon>Trypanosomatidae</taxon>
        <taxon>Trypanosoma</taxon>
    </lineage>
</organism>
<dbReference type="EMBL" id="NBCO01000008">
    <property type="protein sequence ID" value="ORC90624.1"/>
    <property type="molecule type" value="Genomic_DNA"/>
</dbReference>
<feature type="transmembrane region" description="Helical" evidence="1">
    <location>
        <begin position="7"/>
        <end position="28"/>
    </location>
</feature>
<keyword evidence="1" id="KW-0472">Membrane</keyword>
<feature type="transmembrane region" description="Helical" evidence="1">
    <location>
        <begin position="34"/>
        <end position="51"/>
    </location>
</feature>
<evidence type="ECO:0000313" key="2">
    <source>
        <dbReference type="EMBL" id="ORC90624.1"/>
    </source>
</evidence>
<dbReference type="AlphaFoldDB" id="A0A1X0P109"/>
<keyword evidence="1" id="KW-1133">Transmembrane helix</keyword>
<keyword evidence="1" id="KW-0812">Transmembrane</keyword>
<proteinExistence type="predicted"/>